<keyword evidence="8 9" id="KW-0472">Membrane</keyword>
<comment type="similarity">
    <text evidence="2 9">Belongs to the sideroflexin family.</text>
</comment>
<keyword evidence="5" id="KW-0029">Amino-acid transport</keyword>
<comment type="subcellular location">
    <subcellularLocation>
        <location evidence="1 9">Mitochondrion membrane</location>
        <topology evidence="1 9">Multi-pass membrane protein</topology>
    </subcellularLocation>
</comment>
<accession>A0A0L0T231</accession>
<feature type="transmembrane region" description="Helical" evidence="9">
    <location>
        <begin position="166"/>
        <end position="184"/>
    </location>
</feature>
<dbReference type="InterPro" id="IPR004686">
    <property type="entry name" value="Mtc"/>
</dbReference>
<gene>
    <name evidence="10" type="ORF">AMAG_13423</name>
</gene>
<keyword evidence="3" id="KW-0813">Transport</keyword>
<evidence type="ECO:0000256" key="4">
    <source>
        <dbReference type="ARBA" id="ARBA00022692"/>
    </source>
</evidence>
<feature type="transmembrane region" description="Helical" evidence="9">
    <location>
        <begin position="119"/>
        <end position="141"/>
    </location>
</feature>
<dbReference type="GO" id="GO:0006865">
    <property type="term" value="P:amino acid transport"/>
    <property type="evidence" value="ECO:0007669"/>
    <property type="project" value="UniProtKB-KW"/>
</dbReference>
<evidence type="ECO:0000256" key="8">
    <source>
        <dbReference type="ARBA" id="ARBA00023136"/>
    </source>
</evidence>
<dbReference type="OrthoDB" id="6608471at2759"/>
<keyword evidence="11" id="KW-1185">Reference proteome</keyword>
<evidence type="ECO:0000256" key="7">
    <source>
        <dbReference type="ARBA" id="ARBA00023128"/>
    </source>
</evidence>
<feature type="transmembrane region" description="Helical" evidence="9">
    <location>
        <begin position="284"/>
        <end position="308"/>
    </location>
</feature>
<dbReference type="STRING" id="578462.A0A0L0T231"/>
<evidence type="ECO:0000256" key="5">
    <source>
        <dbReference type="ARBA" id="ARBA00022970"/>
    </source>
</evidence>
<evidence type="ECO:0000256" key="9">
    <source>
        <dbReference type="RuleBase" id="RU362000"/>
    </source>
</evidence>
<dbReference type="AlphaFoldDB" id="A0A0L0T231"/>
<proteinExistence type="inferred from homology"/>
<sequence>MSAAELHASTPAVAATSTAAPIPAGFPDLTQPRFDQNTYLGRLKHFLEMTDPRTLLASSAELARAKQLMVEYGNGVIDPTLSVDEYWRAKKLYSATYHPDTGEKVFLPFRMSSYCPTNMLIIAGMLMPNQTTATILFWQWVNQSVNVAINYSNANQTNPMSVPEATAAYAVAVTTSCTVALGLSRWAAKRALPKPVATVLIPFTAVALAGSANVFLMRQKELREGITVTDEEGNELGQSRTAGRQALSQVALSRVLTAAPCLVIPTAVVSRLEKRAYFAKNPRMLVPINLALIAASLMSALPCAIAMFPQYARVPVAKLEREFQNRVDAKGNPITHVVYNKGL</sequence>
<protein>
    <recommendedName>
        <fullName evidence="9">Sidoreflexin</fullName>
    </recommendedName>
</protein>
<evidence type="ECO:0000256" key="1">
    <source>
        <dbReference type="ARBA" id="ARBA00004225"/>
    </source>
</evidence>
<dbReference type="OMA" id="GRVRHCA"/>
<dbReference type="Proteomes" id="UP000054350">
    <property type="component" value="Unassembled WGS sequence"/>
</dbReference>
<dbReference type="PANTHER" id="PTHR11153">
    <property type="entry name" value="SIDEROFLEXIN"/>
    <property type="match status" value="1"/>
</dbReference>
<evidence type="ECO:0000256" key="2">
    <source>
        <dbReference type="ARBA" id="ARBA00005974"/>
    </source>
</evidence>
<reference evidence="11" key="2">
    <citation type="submission" date="2009-11" db="EMBL/GenBank/DDBJ databases">
        <title>The Genome Sequence of Allomyces macrogynus strain ATCC 38327.</title>
        <authorList>
            <consortium name="The Broad Institute Genome Sequencing Platform"/>
            <person name="Russ C."/>
            <person name="Cuomo C."/>
            <person name="Shea T."/>
            <person name="Young S.K."/>
            <person name="Zeng Q."/>
            <person name="Koehrsen M."/>
            <person name="Haas B."/>
            <person name="Borodovsky M."/>
            <person name="Guigo R."/>
            <person name="Alvarado L."/>
            <person name="Berlin A."/>
            <person name="Borenstein D."/>
            <person name="Chen Z."/>
            <person name="Engels R."/>
            <person name="Freedman E."/>
            <person name="Gellesch M."/>
            <person name="Goldberg J."/>
            <person name="Griggs A."/>
            <person name="Gujja S."/>
            <person name="Heiman D."/>
            <person name="Hepburn T."/>
            <person name="Howarth C."/>
            <person name="Jen D."/>
            <person name="Larson L."/>
            <person name="Lewis B."/>
            <person name="Mehta T."/>
            <person name="Park D."/>
            <person name="Pearson M."/>
            <person name="Roberts A."/>
            <person name="Saif S."/>
            <person name="Shenoy N."/>
            <person name="Sisk P."/>
            <person name="Stolte C."/>
            <person name="Sykes S."/>
            <person name="Walk T."/>
            <person name="White J."/>
            <person name="Yandava C."/>
            <person name="Burger G."/>
            <person name="Gray M.W."/>
            <person name="Holland P.W.H."/>
            <person name="King N."/>
            <person name="Lang F.B.F."/>
            <person name="Roger A.J."/>
            <person name="Ruiz-Trillo I."/>
            <person name="Lander E."/>
            <person name="Nusbaum C."/>
        </authorList>
    </citation>
    <scope>NUCLEOTIDE SEQUENCE [LARGE SCALE GENOMIC DNA]</scope>
    <source>
        <strain evidence="11">ATCC 38327</strain>
    </source>
</reference>
<keyword evidence="7 9" id="KW-0496">Mitochondrion</keyword>
<dbReference type="GO" id="GO:0015075">
    <property type="term" value="F:monoatomic ion transmembrane transporter activity"/>
    <property type="evidence" value="ECO:0007669"/>
    <property type="project" value="InterPro"/>
</dbReference>
<organism evidence="10 11">
    <name type="scientific">Allomyces macrogynus (strain ATCC 38327)</name>
    <name type="common">Allomyces javanicus var. macrogynus</name>
    <dbReference type="NCBI Taxonomy" id="578462"/>
    <lineage>
        <taxon>Eukaryota</taxon>
        <taxon>Fungi</taxon>
        <taxon>Fungi incertae sedis</taxon>
        <taxon>Blastocladiomycota</taxon>
        <taxon>Blastocladiomycetes</taxon>
        <taxon>Blastocladiales</taxon>
        <taxon>Blastocladiaceae</taxon>
        <taxon>Allomyces</taxon>
    </lineage>
</organism>
<name>A0A0L0T231_ALLM3</name>
<dbReference type="Pfam" id="PF03820">
    <property type="entry name" value="SFXNs"/>
    <property type="match status" value="1"/>
</dbReference>
<dbReference type="VEuPathDB" id="FungiDB:AMAG_13423"/>
<keyword evidence="6 9" id="KW-1133">Transmembrane helix</keyword>
<evidence type="ECO:0000256" key="6">
    <source>
        <dbReference type="ARBA" id="ARBA00022989"/>
    </source>
</evidence>
<evidence type="ECO:0000313" key="11">
    <source>
        <dbReference type="Proteomes" id="UP000054350"/>
    </source>
</evidence>
<evidence type="ECO:0000313" key="10">
    <source>
        <dbReference type="EMBL" id="KNE68782.1"/>
    </source>
</evidence>
<dbReference type="NCBIfam" id="TIGR00798">
    <property type="entry name" value="mtc"/>
    <property type="match status" value="1"/>
</dbReference>
<evidence type="ECO:0000256" key="3">
    <source>
        <dbReference type="ARBA" id="ARBA00022448"/>
    </source>
</evidence>
<reference evidence="10 11" key="1">
    <citation type="submission" date="2009-11" db="EMBL/GenBank/DDBJ databases">
        <title>Annotation of Allomyces macrogynus ATCC 38327.</title>
        <authorList>
            <consortium name="The Broad Institute Genome Sequencing Platform"/>
            <person name="Russ C."/>
            <person name="Cuomo C."/>
            <person name="Burger G."/>
            <person name="Gray M.W."/>
            <person name="Holland P.W.H."/>
            <person name="King N."/>
            <person name="Lang F.B.F."/>
            <person name="Roger A.J."/>
            <person name="Ruiz-Trillo I."/>
            <person name="Young S.K."/>
            <person name="Zeng Q."/>
            <person name="Gargeya S."/>
            <person name="Fitzgerald M."/>
            <person name="Haas B."/>
            <person name="Abouelleil A."/>
            <person name="Alvarado L."/>
            <person name="Arachchi H.M."/>
            <person name="Berlin A."/>
            <person name="Chapman S.B."/>
            <person name="Gearin G."/>
            <person name="Goldberg J."/>
            <person name="Griggs A."/>
            <person name="Gujja S."/>
            <person name="Hansen M."/>
            <person name="Heiman D."/>
            <person name="Howarth C."/>
            <person name="Larimer J."/>
            <person name="Lui A."/>
            <person name="MacDonald P.J.P."/>
            <person name="McCowen C."/>
            <person name="Montmayeur A."/>
            <person name="Murphy C."/>
            <person name="Neiman D."/>
            <person name="Pearson M."/>
            <person name="Priest M."/>
            <person name="Roberts A."/>
            <person name="Saif S."/>
            <person name="Shea T."/>
            <person name="Sisk P."/>
            <person name="Stolte C."/>
            <person name="Sykes S."/>
            <person name="Wortman J."/>
            <person name="Nusbaum C."/>
            <person name="Birren B."/>
        </authorList>
    </citation>
    <scope>NUCLEOTIDE SEQUENCE [LARGE SCALE GENOMIC DNA]</scope>
    <source>
        <strain evidence="10 11">ATCC 38327</strain>
    </source>
</reference>
<dbReference type="GO" id="GO:1990542">
    <property type="term" value="P:mitochondrial transmembrane transport"/>
    <property type="evidence" value="ECO:0007669"/>
    <property type="project" value="TreeGrafter"/>
</dbReference>
<dbReference type="PANTHER" id="PTHR11153:SF6">
    <property type="entry name" value="SIDEROFLEXIN-5"/>
    <property type="match status" value="1"/>
</dbReference>
<feature type="transmembrane region" description="Helical" evidence="9">
    <location>
        <begin position="251"/>
        <end position="272"/>
    </location>
</feature>
<dbReference type="EMBL" id="GG745358">
    <property type="protein sequence ID" value="KNE68782.1"/>
    <property type="molecule type" value="Genomic_DNA"/>
</dbReference>
<feature type="transmembrane region" description="Helical" evidence="9">
    <location>
        <begin position="196"/>
        <end position="216"/>
    </location>
</feature>
<keyword evidence="4 9" id="KW-0812">Transmembrane</keyword>
<dbReference type="GO" id="GO:0005743">
    <property type="term" value="C:mitochondrial inner membrane"/>
    <property type="evidence" value="ECO:0007669"/>
    <property type="project" value="TreeGrafter"/>
</dbReference>
<dbReference type="eggNOG" id="KOG3767">
    <property type="taxonomic scope" value="Eukaryota"/>
</dbReference>